<accession>A0AB39VR93</accession>
<evidence type="ECO:0000259" key="4">
    <source>
        <dbReference type="Pfam" id="PF08450"/>
    </source>
</evidence>
<gene>
    <name evidence="5" type="ORF">AB3G37_21350</name>
</gene>
<dbReference type="Pfam" id="PF08450">
    <property type="entry name" value="SGL"/>
    <property type="match status" value="1"/>
</dbReference>
<dbReference type="PANTHER" id="PTHR10907">
    <property type="entry name" value="REGUCALCIN"/>
    <property type="match status" value="1"/>
</dbReference>
<dbReference type="AlphaFoldDB" id="A0AB39VR93"/>
<dbReference type="PANTHER" id="PTHR10907:SF47">
    <property type="entry name" value="REGUCALCIN"/>
    <property type="match status" value="1"/>
</dbReference>
<comment type="cofactor">
    <cofactor evidence="3">
        <name>Zn(2+)</name>
        <dbReference type="ChEBI" id="CHEBI:29105"/>
    </cofactor>
    <text evidence="3">Binds 1 divalent metal cation per subunit.</text>
</comment>
<proteinExistence type="inferred from homology"/>
<organism evidence="5">
    <name type="scientific">Rouxiella sp. WC2420</name>
    <dbReference type="NCBI Taxonomy" id="3234145"/>
    <lineage>
        <taxon>Bacteria</taxon>
        <taxon>Pseudomonadati</taxon>
        <taxon>Pseudomonadota</taxon>
        <taxon>Gammaproteobacteria</taxon>
        <taxon>Enterobacterales</taxon>
        <taxon>Yersiniaceae</taxon>
        <taxon>Rouxiella</taxon>
    </lineage>
</organism>
<evidence type="ECO:0000313" key="5">
    <source>
        <dbReference type="EMBL" id="XDU72023.1"/>
    </source>
</evidence>
<dbReference type="GO" id="GO:0019853">
    <property type="term" value="P:L-ascorbic acid biosynthetic process"/>
    <property type="evidence" value="ECO:0007669"/>
    <property type="project" value="TreeGrafter"/>
</dbReference>
<reference evidence="5" key="1">
    <citation type="submission" date="2024-07" db="EMBL/GenBank/DDBJ databases">
        <authorList>
            <person name="Biller S.J."/>
        </authorList>
    </citation>
    <scope>NUCLEOTIDE SEQUENCE</scope>
    <source>
        <strain evidence="5">WC2420</strain>
    </source>
</reference>
<dbReference type="Gene3D" id="2.120.10.30">
    <property type="entry name" value="TolB, C-terminal domain"/>
    <property type="match status" value="1"/>
</dbReference>
<feature type="binding site" evidence="3">
    <location>
        <position position="106"/>
    </location>
    <ligand>
        <name>substrate</name>
    </ligand>
</feature>
<evidence type="ECO:0000256" key="3">
    <source>
        <dbReference type="PIRSR" id="PIRSR605511-2"/>
    </source>
</evidence>
<dbReference type="EMBL" id="CP165628">
    <property type="protein sequence ID" value="XDU72023.1"/>
    <property type="molecule type" value="Genomic_DNA"/>
</dbReference>
<feature type="binding site" evidence="3">
    <location>
        <position position="104"/>
    </location>
    <ligand>
        <name>substrate</name>
    </ligand>
</feature>
<feature type="binding site" evidence="3">
    <location>
        <position position="21"/>
    </location>
    <ligand>
        <name>a divalent metal cation</name>
        <dbReference type="ChEBI" id="CHEBI:60240"/>
    </ligand>
</feature>
<sequence length="288" mass="32096">MSAFLRSAVAVVSDYRATLGETPVWCQRTQSLLWVDIPNQRLLRYWPQKQTFQQRELPFLTSAALLTEKQGTFLLVTQNGLALYDYPAENITFLCEYPGVKGTRPNEAAIAPDGSVWFGTMDLQEDETIGGWYRYETGDDAPALMMDNVGTPNTLAWFEGKVWFADSMKKRFYSGNARKINPLKLSCFSSGDKTPDGSTLTEDGILLTACWGNGCLLRQQINQGELITLDTVKLPVTQPSCCTFGGEDMSQLFITSARTGLENPQEIEGALLQVQTATRGKEQSRFKL</sequence>
<dbReference type="InterPro" id="IPR005511">
    <property type="entry name" value="SMP-30"/>
</dbReference>
<evidence type="ECO:0000256" key="1">
    <source>
        <dbReference type="ARBA" id="ARBA00008853"/>
    </source>
</evidence>
<dbReference type="EC" id="3.1.1.99" evidence="5"/>
<dbReference type="InterPro" id="IPR013658">
    <property type="entry name" value="SGL"/>
</dbReference>
<keyword evidence="3" id="KW-0862">Zinc</keyword>
<feature type="binding site" evidence="3">
    <location>
        <position position="153"/>
    </location>
    <ligand>
        <name>a divalent metal cation</name>
        <dbReference type="ChEBI" id="CHEBI:60240"/>
    </ligand>
</feature>
<dbReference type="PRINTS" id="PR01790">
    <property type="entry name" value="SMP30FAMILY"/>
</dbReference>
<keyword evidence="3" id="KW-0479">Metal-binding</keyword>
<feature type="binding site" evidence="3">
    <location>
        <position position="196"/>
    </location>
    <ligand>
        <name>a divalent metal cation</name>
        <dbReference type="ChEBI" id="CHEBI:60240"/>
    </ligand>
</feature>
<dbReference type="GO" id="GO:0004341">
    <property type="term" value="F:gluconolactonase activity"/>
    <property type="evidence" value="ECO:0007669"/>
    <property type="project" value="TreeGrafter"/>
</dbReference>
<name>A0AB39VR93_9GAMM</name>
<dbReference type="RefSeq" id="WP_369789018.1">
    <property type="nucleotide sequence ID" value="NZ_CP165628.1"/>
</dbReference>
<evidence type="ECO:0000256" key="2">
    <source>
        <dbReference type="PIRSR" id="PIRSR605511-1"/>
    </source>
</evidence>
<feature type="domain" description="SMP-30/Gluconolactonase/LRE-like region" evidence="4">
    <location>
        <begin position="19"/>
        <end position="258"/>
    </location>
</feature>
<keyword evidence="5" id="KW-0378">Hydrolase</keyword>
<dbReference type="InterPro" id="IPR011042">
    <property type="entry name" value="6-blade_b-propeller_TolB-like"/>
</dbReference>
<comment type="similarity">
    <text evidence="1">Belongs to the SMP-30/CGR1 family.</text>
</comment>
<dbReference type="SUPFAM" id="SSF63829">
    <property type="entry name" value="Calcium-dependent phosphotriesterase"/>
    <property type="match status" value="1"/>
</dbReference>
<dbReference type="GO" id="GO:0005509">
    <property type="term" value="F:calcium ion binding"/>
    <property type="evidence" value="ECO:0007669"/>
    <property type="project" value="TreeGrafter"/>
</dbReference>
<protein>
    <submittedName>
        <fullName evidence="5">SMP-30/gluconolactonase/LRE family protein</fullName>
        <ecNumber evidence="5">3.1.1.99</ecNumber>
    </submittedName>
</protein>
<feature type="active site" description="Proton donor/acceptor" evidence="2">
    <location>
        <position position="196"/>
    </location>
</feature>